<dbReference type="InterPro" id="IPR019096">
    <property type="entry name" value="YopX_protein"/>
</dbReference>
<dbReference type="EMBL" id="MT142105">
    <property type="protein sequence ID" value="QJA74543.1"/>
    <property type="molecule type" value="Genomic_DNA"/>
</dbReference>
<proteinExistence type="predicted"/>
<dbReference type="SUPFAM" id="SSF159006">
    <property type="entry name" value="YopX-like"/>
    <property type="match status" value="1"/>
</dbReference>
<gene>
    <name evidence="2" type="ORF">MM415A01969_0005</name>
    <name evidence="3" type="ORF">MM415B05940_0004</name>
</gene>
<accession>A0A6M3JWZ1</accession>
<reference evidence="2" key="1">
    <citation type="submission" date="2020-03" db="EMBL/GenBank/DDBJ databases">
        <title>The deep terrestrial virosphere.</title>
        <authorList>
            <person name="Holmfeldt K."/>
            <person name="Nilsson E."/>
            <person name="Simone D."/>
            <person name="Lopez-Fernandez M."/>
            <person name="Wu X."/>
            <person name="de Brujin I."/>
            <person name="Lundin D."/>
            <person name="Andersson A."/>
            <person name="Bertilsson S."/>
            <person name="Dopson M."/>
        </authorList>
    </citation>
    <scope>NUCLEOTIDE SEQUENCE</scope>
    <source>
        <strain evidence="2">MM415A01969</strain>
        <strain evidence="3">MM415B05940</strain>
    </source>
</reference>
<dbReference type="Gene3D" id="2.30.30.290">
    <property type="entry name" value="YopX-like domains"/>
    <property type="match status" value="1"/>
</dbReference>
<organism evidence="2">
    <name type="scientific">viral metagenome</name>
    <dbReference type="NCBI Taxonomy" id="1070528"/>
    <lineage>
        <taxon>unclassified sequences</taxon>
        <taxon>metagenomes</taxon>
        <taxon>organismal metagenomes</taxon>
    </lineage>
</organism>
<dbReference type="AlphaFoldDB" id="A0A6M3JWZ1"/>
<protein>
    <submittedName>
        <fullName evidence="2">Putative YopX protein</fullName>
    </submittedName>
</protein>
<name>A0A6M3JWZ1_9ZZZZ</name>
<feature type="domain" description="YopX protein" evidence="1">
    <location>
        <begin position="45"/>
        <end position="122"/>
    </location>
</feature>
<evidence type="ECO:0000313" key="3">
    <source>
        <dbReference type="EMBL" id="QJA97797.1"/>
    </source>
</evidence>
<dbReference type="EMBL" id="MT143526">
    <property type="protein sequence ID" value="QJA97797.1"/>
    <property type="molecule type" value="Genomic_DNA"/>
</dbReference>
<dbReference type="Pfam" id="PF09643">
    <property type="entry name" value="YopX"/>
    <property type="match status" value="1"/>
</dbReference>
<evidence type="ECO:0000259" key="1">
    <source>
        <dbReference type="Pfam" id="PF09643"/>
    </source>
</evidence>
<dbReference type="InterPro" id="IPR023385">
    <property type="entry name" value="YopX-like_C"/>
</dbReference>
<sequence>MREIKLRYRFHNRKTKETIMTCLTIDQVEIQGLSPNPFEGLDWQTLSRDQFTGILDSKGVPIYEGDVVENERGEKGKIVFWEGAFISAYLPPYNWDAMEPYDGLLSKQTVIGNIYENPELLEAT</sequence>
<evidence type="ECO:0000313" key="2">
    <source>
        <dbReference type="EMBL" id="QJA74543.1"/>
    </source>
</evidence>